<evidence type="ECO:0000313" key="2">
    <source>
        <dbReference type="EMBL" id="QKG27284.1"/>
    </source>
</evidence>
<dbReference type="Pfam" id="PF09346">
    <property type="entry name" value="SMI1_KNR4"/>
    <property type="match status" value="1"/>
</dbReference>
<dbReference type="EMBL" id="CP053892">
    <property type="protein sequence ID" value="QKG27284.1"/>
    <property type="molecule type" value="Genomic_DNA"/>
</dbReference>
<feature type="domain" description="Knr4/Smi1-like" evidence="1">
    <location>
        <begin position="2"/>
        <end position="100"/>
    </location>
</feature>
<dbReference type="InterPro" id="IPR037883">
    <property type="entry name" value="Knr4/Smi1-like_sf"/>
</dbReference>
<dbReference type="Proteomes" id="UP000501240">
    <property type="component" value="Chromosome"/>
</dbReference>
<accession>A0A7D4A7W5</accession>
<sequence>MPDELRELLRETSGVQDEYGSGLVWSVQEIIEQNTEFRQSADFAELYASFDQLMFIGDNGGGDQFAFVQAPGERLGDVVVWDHETDERTWVARSLKDYLESRAASDGDDWYKQGSGQ</sequence>
<evidence type="ECO:0000313" key="3">
    <source>
        <dbReference type="Proteomes" id="UP000501240"/>
    </source>
</evidence>
<evidence type="ECO:0000259" key="1">
    <source>
        <dbReference type="Pfam" id="PF09346"/>
    </source>
</evidence>
<keyword evidence="3" id="KW-1185">Reference proteome</keyword>
<reference evidence="2 3" key="1">
    <citation type="submission" date="2020-05" db="EMBL/GenBank/DDBJ databases">
        <title>Actinomadura verrucosospora NRRL-B18236 (PFL_A860) Genome sequencing and assembly.</title>
        <authorList>
            <person name="Samborskyy M."/>
        </authorList>
    </citation>
    <scope>NUCLEOTIDE SEQUENCE [LARGE SCALE GENOMIC DNA]</scope>
    <source>
        <strain evidence="2 3">NRRL:B18236</strain>
    </source>
</reference>
<dbReference type="InterPro" id="IPR018958">
    <property type="entry name" value="Knr4/Smi1-like_dom"/>
</dbReference>
<dbReference type="Gene3D" id="3.40.1580.10">
    <property type="entry name" value="SMI1/KNR4-like"/>
    <property type="match status" value="1"/>
</dbReference>
<organism evidence="2 3">
    <name type="scientific">Actinomadura verrucosospora</name>
    <dbReference type="NCBI Taxonomy" id="46165"/>
    <lineage>
        <taxon>Bacteria</taxon>
        <taxon>Bacillati</taxon>
        <taxon>Actinomycetota</taxon>
        <taxon>Actinomycetes</taxon>
        <taxon>Streptosporangiales</taxon>
        <taxon>Thermomonosporaceae</taxon>
        <taxon>Actinomadura</taxon>
    </lineage>
</organism>
<name>A0A7D4A7W5_ACTVE</name>
<dbReference type="SUPFAM" id="SSF160631">
    <property type="entry name" value="SMI1/KNR4-like"/>
    <property type="match status" value="1"/>
</dbReference>
<gene>
    <name evidence="2" type="ORF">ACTIVE_8939</name>
</gene>
<protein>
    <submittedName>
        <fullName evidence="2">Cell wall assembly protein</fullName>
    </submittedName>
</protein>
<proteinExistence type="predicted"/>
<dbReference type="AlphaFoldDB" id="A0A7D4A7W5"/>